<accession>A0A931IWG6</accession>
<evidence type="ECO:0000259" key="1">
    <source>
        <dbReference type="PROSITE" id="PS51186"/>
    </source>
</evidence>
<dbReference type="RefSeq" id="WP_198099485.1">
    <property type="nucleotide sequence ID" value="NZ_JAEDAL010000001.1"/>
</dbReference>
<dbReference type="AlphaFoldDB" id="A0A931IWG6"/>
<dbReference type="PROSITE" id="PS51186">
    <property type="entry name" value="GNAT"/>
    <property type="match status" value="1"/>
</dbReference>
<dbReference type="Gene3D" id="3.40.630.30">
    <property type="match status" value="1"/>
</dbReference>
<gene>
    <name evidence="2" type="ORF">I7X43_03430</name>
</gene>
<comment type="caution">
    <text evidence="2">The sequence shown here is derived from an EMBL/GenBank/DDBJ whole genome shotgun (WGS) entry which is preliminary data.</text>
</comment>
<dbReference type="Proteomes" id="UP000620139">
    <property type="component" value="Unassembled WGS sequence"/>
</dbReference>
<name>A0A931IWG6_9BURK</name>
<reference evidence="2" key="1">
    <citation type="submission" date="2020-12" db="EMBL/GenBank/DDBJ databases">
        <title>The genome sequence of Inhella sp. 4Y17.</title>
        <authorList>
            <person name="Liu Y."/>
        </authorList>
    </citation>
    <scope>NUCLEOTIDE SEQUENCE</scope>
    <source>
        <strain evidence="2">4Y10</strain>
    </source>
</reference>
<dbReference type="CDD" id="cd04301">
    <property type="entry name" value="NAT_SF"/>
    <property type="match status" value="1"/>
</dbReference>
<dbReference type="InterPro" id="IPR000182">
    <property type="entry name" value="GNAT_dom"/>
</dbReference>
<protein>
    <submittedName>
        <fullName evidence="2">GNAT family N-acetyltransferase</fullName>
    </submittedName>
</protein>
<dbReference type="InterPro" id="IPR016181">
    <property type="entry name" value="Acyl_CoA_acyltransferase"/>
</dbReference>
<dbReference type="Pfam" id="PF00583">
    <property type="entry name" value="Acetyltransf_1"/>
    <property type="match status" value="1"/>
</dbReference>
<sequence length="159" mass="17099">MRVEAHLLHADPALIPTVCHWLTAEWPAYYGPGGPGDVAADVRGYAQHADRVPLARVASVRGVPCGFGALKAEPFATHPHLGPWLGALVVQPVWRGQGVGAFLIAQLEADACRLGFAALYTATATADRLFVRGGWSLLAEAEHQGAPIRIYEKSLERDR</sequence>
<dbReference type="SUPFAM" id="SSF55729">
    <property type="entry name" value="Acyl-CoA N-acyltransferases (Nat)"/>
    <property type="match status" value="1"/>
</dbReference>
<feature type="domain" description="N-acetyltransferase" evidence="1">
    <location>
        <begin position="5"/>
        <end position="159"/>
    </location>
</feature>
<organism evidence="2 3">
    <name type="scientific">Inhella gelatinilytica</name>
    <dbReference type="NCBI Taxonomy" id="2795030"/>
    <lineage>
        <taxon>Bacteria</taxon>
        <taxon>Pseudomonadati</taxon>
        <taxon>Pseudomonadota</taxon>
        <taxon>Betaproteobacteria</taxon>
        <taxon>Burkholderiales</taxon>
        <taxon>Sphaerotilaceae</taxon>
        <taxon>Inhella</taxon>
    </lineage>
</organism>
<dbReference type="GO" id="GO:0016747">
    <property type="term" value="F:acyltransferase activity, transferring groups other than amino-acyl groups"/>
    <property type="evidence" value="ECO:0007669"/>
    <property type="project" value="InterPro"/>
</dbReference>
<proteinExistence type="predicted"/>
<evidence type="ECO:0000313" key="3">
    <source>
        <dbReference type="Proteomes" id="UP000620139"/>
    </source>
</evidence>
<dbReference type="EMBL" id="JAEDAL010000001">
    <property type="protein sequence ID" value="MBH9551893.1"/>
    <property type="molecule type" value="Genomic_DNA"/>
</dbReference>
<evidence type="ECO:0000313" key="2">
    <source>
        <dbReference type="EMBL" id="MBH9551893.1"/>
    </source>
</evidence>
<keyword evidence="3" id="KW-1185">Reference proteome</keyword>